<dbReference type="EMBL" id="BSOW01000030">
    <property type="protein sequence ID" value="GLR90005.1"/>
    <property type="molecule type" value="Genomic_DNA"/>
</dbReference>
<evidence type="ECO:0000313" key="1">
    <source>
        <dbReference type="EMBL" id="GLR90005.1"/>
    </source>
</evidence>
<gene>
    <name evidence="1" type="ORF">GCM10007857_67190</name>
</gene>
<organism evidence="1 2">
    <name type="scientific">Bradyrhizobium iriomotense</name>
    <dbReference type="NCBI Taxonomy" id="441950"/>
    <lineage>
        <taxon>Bacteria</taxon>
        <taxon>Pseudomonadati</taxon>
        <taxon>Pseudomonadota</taxon>
        <taxon>Alphaproteobacteria</taxon>
        <taxon>Hyphomicrobiales</taxon>
        <taxon>Nitrobacteraceae</taxon>
        <taxon>Bradyrhizobium</taxon>
    </lineage>
</organism>
<reference evidence="2" key="1">
    <citation type="journal article" date="2019" name="Int. J. Syst. Evol. Microbiol.">
        <title>The Global Catalogue of Microorganisms (GCM) 10K type strain sequencing project: providing services to taxonomists for standard genome sequencing and annotation.</title>
        <authorList>
            <consortium name="The Broad Institute Genomics Platform"/>
            <consortium name="The Broad Institute Genome Sequencing Center for Infectious Disease"/>
            <person name="Wu L."/>
            <person name="Ma J."/>
        </authorList>
    </citation>
    <scope>NUCLEOTIDE SEQUENCE [LARGE SCALE GENOMIC DNA]</scope>
    <source>
        <strain evidence="2">NBRC 102520</strain>
    </source>
</reference>
<protein>
    <submittedName>
        <fullName evidence="1">Uncharacterized protein</fullName>
    </submittedName>
</protein>
<comment type="caution">
    <text evidence="1">The sequence shown here is derived from an EMBL/GenBank/DDBJ whole genome shotgun (WGS) entry which is preliminary data.</text>
</comment>
<proteinExistence type="predicted"/>
<keyword evidence="2" id="KW-1185">Reference proteome</keyword>
<dbReference type="Proteomes" id="UP001156905">
    <property type="component" value="Unassembled WGS sequence"/>
</dbReference>
<evidence type="ECO:0000313" key="2">
    <source>
        <dbReference type="Proteomes" id="UP001156905"/>
    </source>
</evidence>
<sequence length="82" mass="8734">MHCPKCHANDQSALHDPWCGRPVIACKACGDYVDDGFAERERACAIIAEVVASNLIGRDSGGAQRAASEILHALENSGLTIR</sequence>
<accession>A0ABQ6B6K0</accession>
<name>A0ABQ6B6K0_9BRAD</name>